<keyword evidence="1" id="KW-0812">Transmembrane</keyword>
<evidence type="ECO:0000313" key="3">
    <source>
        <dbReference type="Proteomes" id="UP000447355"/>
    </source>
</evidence>
<dbReference type="PANTHER" id="PTHR42925">
    <property type="entry name" value="MULTIDRUG AND TOXIN EFFLUX PROTEIN MATE FAMILY"/>
    <property type="match status" value="1"/>
</dbReference>
<gene>
    <name evidence="2" type="ORF">GTP90_36225</name>
</gene>
<comment type="caution">
    <text evidence="2">The sequence shown here is derived from an EMBL/GenBank/DDBJ whole genome shotgun (WGS) entry which is preliminary data.</text>
</comment>
<dbReference type="GO" id="GO:0016020">
    <property type="term" value="C:membrane"/>
    <property type="evidence" value="ECO:0007669"/>
    <property type="project" value="InterPro"/>
</dbReference>
<name>A0A845H1G0_9BURK</name>
<dbReference type="EMBL" id="WWCX01000317">
    <property type="protein sequence ID" value="MYM99288.1"/>
    <property type="molecule type" value="Genomic_DNA"/>
</dbReference>
<dbReference type="GO" id="GO:0042910">
    <property type="term" value="F:xenobiotic transmembrane transporter activity"/>
    <property type="evidence" value="ECO:0007669"/>
    <property type="project" value="InterPro"/>
</dbReference>
<reference evidence="2" key="1">
    <citation type="submission" date="2019-12" db="EMBL/GenBank/DDBJ databases">
        <title>Novel species isolated from a subtropical stream in China.</title>
        <authorList>
            <person name="Lu H."/>
        </authorList>
    </citation>
    <scope>NUCLEOTIDE SEQUENCE [LARGE SCALE GENOMIC DNA]</scope>
    <source>
        <strain evidence="2">FT81W</strain>
    </source>
</reference>
<feature type="non-terminal residue" evidence="2">
    <location>
        <position position="1"/>
    </location>
</feature>
<organism evidence="2 3">
    <name type="scientific">Duganella vulcania</name>
    <dbReference type="NCBI Taxonomy" id="2692166"/>
    <lineage>
        <taxon>Bacteria</taxon>
        <taxon>Pseudomonadati</taxon>
        <taxon>Pseudomonadota</taxon>
        <taxon>Betaproteobacteria</taxon>
        <taxon>Burkholderiales</taxon>
        <taxon>Oxalobacteraceae</taxon>
        <taxon>Telluria group</taxon>
        <taxon>Duganella</taxon>
    </lineage>
</organism>
<dbReference type="GO" id="GO:0015297">
    <property type="term" value="F:antiporter activity"/>
    <property type="evidence" value="ECO:0007669"/>
    <property type="project" value="InterPro"/>
</dbReference>
<keyword evidence="1" id="KW-0472">Membrane</keyword>
<dbReference type="Pfam" id="PF01554">
    <property type="entry name" value="MatE"/>
    <property type="match status" value="1"/>
</dbReference>
<evidence type="ECO:0000313" key="2">
    <source>
        <dbReference type="EMBL" id="MYM99288.1"/>
    </source>
</evidence>
<dbReference type="Proteomes" id="UP000447355">
    <property type="component" value="Unassembled WGS sequence"/>
</dbReference>
<sequence length="106" mass="11181">WWRLPRRELGAVLHIGLPGAAENIAWRLAFMVSVATAAELGARSLATQAYVLQLMGGATMFSIATGLAVEIVVGYLIGAGRLREAHGVVRRALARGLVVCVLIAAC</sequence>
<protein>
    <submittedName>
        <fullName evidence="2">MATE family efflux transporter</fullName>
    </submittedName>
</protein>
<feature type="transmembrane region" description="Helical" evidence="1">
    <location>
        <begin position="53"/>
        <end position="76"/>
    </location>
</feature>
<dbReference type="InterPro" id="IPR002528">
    <property type="entry name" value="MATE_fam"/>
</dbReference>
<proteinExistence type="predicted"/>
<accession>A0A845H1G0</accession>
<dbReference type="PANTHER" id="PTHR42925:SF1">
    <property type="entry name" value="VIRULENCE FACTOR MVIN"/>
    <property type="match status" value="1"/>
</dbReference>
<dbReference type="InterPro" id="IPR047135">
    <property type="entry name" value="YsiQ"/>
</dbReference>
<keyword evidence="1" id="KW-1133">Transmembrane helix</keyword>
<dbReference type="RefSeq" id="WP_254452203.1">
    <property type="nucleotide sequence ID" value="NZ_WWCX01000317.1"/>
</dbReference>
<evidence type="ECO:0000256" key="1">
    <source>
        <dbReference type="SAM" id="Phobius"/>
    </source>
</evidence>
<dbReference type="AlphaFoldDB" id="A0A845H1G0"/>
<feature type="non-terminal residue" evidence="2">
    <location>
        <position position="106"/>
    </location>
</feature>